<dbReference type="PANTHER" id="PTHR32089:SF112">
    <property type="entry name" value="LYSOZYME-LIKE PROTEIN-RELATED"/>
    <property type="match status" value="1"/>
</dbReference>
<feature type="compositionally biased region" description="Polar residues" evidence="5">
    <location>
        <begin position="538"/>
        <end position="550"/>
    </location>
</feature>
<dbReference type="GO" id="GO:0007165">
    <property type="term" value="P:signal transduction"/>
    <property type="evidence" value="ECO:0007669"/>
    <property type="project" value="UniProtKB-KW"/>
</dbReference>
<evidence type="ECO:0000256" key="3">
    <source>
        <dbReference type="ARBA" id="ARBA00029447"/>
    </source>
</evidence>
<feature type="compositionally biased region" description="Basic and acidic residues" evidence="5">
    <location>
        <begin position="522"/>
        <end position="537"/>
    </location>
</feature>
<name>A0A191ZEW7_9GAMM</name>
<comment type="similarity">
    <text evidence="3">Belongs to the methyl-accepting chemotaxis (MCP) protein family.</text>
</comment>
<keyword evidence="6" id="KW-0812">Transmembrane</keyword>
<gene>
    <name evidence="9" type="ORF">A9404_02625</name>
</gene>
<proteinExistence type="inferred from homology"/>
<dbReference type="CDD" id="cd06225">
    <property type="entry name" value="HAMP"/>
    <property type="match status" value="1"/>
</dbReference>
<feature type="domain" description="HAMP" evidence="8">
    <location>
        <begin position="192"/>
        <end position="244"/>
    </location>
</feature>
<protein>
    <recommendedName>
        <fullName evidence="11">Chemotaxis protein</fullName>
    </recommendedName>
</protein>
<dbReference type="GO" id="GO:0006935">
    <property type="term" value="P:chemotaxis"/>
    <property type="evidence" value="ECO:0007669"/>
    <property type="project" value="UniProtKB-ARBA"/>
</dbReference>
<dbReference type="Pfam" id="PF00015">
    <property type="entry name" value="MCPsignal"/>
    <property type="match status" value="1"/>
</dbReference>
<dbReference type="PANTHER" id="PTHR32089">
    <property type="entry name" value="METHYL-ACCEPTING CHEMOTAXIS PROTEIN MCPB"/>
    <property type="match status" value="1"/>
</dbReference>
<dbReference type="KEGG" id="haz:A9404_02625"/>
<feature type="transmembrane region" description="Helical" evidence="6">
    <location>
        <begin position="170"/>
        <end position="194"/>
    </location>
</feature>
<reference evidence="9 10" key="1">
    <citation type="submission" date="2016-06" db="EMBL/GenBank/DDBJ databases">
        <title>Insight into the functional genes involving in sulfur oxidation in Pearl River water.</title>
        <authorList>
            <person name="Luo J."/>
            <person name="Tan X."/>
            <person name="Lin W."/>
        </authorList>
    </citation>
    <scope>NUCLEOTIDE SEQUENCE [LARGE SCALE GENOMIC DNA]</scope>
    <source>
        <strain evidence="9 10">LS2</strain>
    </source>
</reference>
<dbReference type="Proteomes" id="UP000078596">
    <property type="component" value="Chromosome"/>
</dbReference>
<evidence type="ECO:0000313" key="10">
    <source>
        <dbReference type="Proteomes" id="UP000078596"/>
    </source>
</evidence>
<evidence type="ECO:0000256" key="2">
    <source>
        <dbReference type="ARBA" id="ARBA00023224"/>
    </source>
</evidence>
<evidence type="ECO:0008006" key="11">
    <source>
        <dbReference type="Google" id="ProtNLM"/>
    </source>
</evidence>
<dbReference type="PROSITE" id="PS50111">
    <property type="entry name" value="CHEMOTAXIS_TRANSDUC_2"/>
    <property type="match status" value="1"/>
</dbReference>
<keyword evidence="6" id="KW-0472">Membrane</keyword>
<feature type="region of interest" description="Disordered" evidence="5">
    <location>
        <begin position="521"/>
        <end position="550"/>
    </location>
</feature>
<organism evidence="9 10">
    <name type="scientific">Halothiobacillus diazotrophicus</name>
    <dbReference type="NCBI Taxonomy" id="1860122"/>
    <lineage>
        <taxon>Bacteria</taxon>
        <taxon>Pseudomonadati</taxon>
        <taxon>Pseudomonadota</taxon>
        <taxon>Gammaproteobacteria</taxon>
        <taxon>Chromatiales</taxon>
        <taxon>Halothiobacillaceae</taxon>
        <taxon>Halothiobacillus</taxon>
    </lineage>
</organism>
<dbReference type="GO" id="GO:0016020">
    <property type="term" value="C:membrane"/>
    <property type="evidence" value="ECO:0007669"/>
    <property type="project" value="UniProtKB-SubCell"/>
</dbReference>
<feature type="domain" description="Methyl-accepting transducer" evidence="7">
    <location>
        <begin position="249"/>
        <end position="485"/>
    </location>
</feature>
<comment type="subcellular location">
    <subcellularLocation>
        <location evidence="1">Membrane</location>
    </subcellularLocation>
</comment>
<evidence type="ECO:0000256" key="5">
    <source>
        <dbReference type="SAM" id="MobiDB-lite"/>
    </source>
</evidence>
<dbReference type="PROSITE" id="PS50885">
    <property type="entry name" value="HAMP"/>
    <property type="match status" value="1"/>
</dbReference>
<dbReference type="SUPFAM" id="SSF58104">
    <property type="entry name" value="Methyl-accepting chemotaxis protein (MCP) signaling domain"/>
    <property type="match status" value="1"/>
</dbReference>
<accession>A0A191ZEW7</accession>
<dbReference type="STRING" id="1860122.A9404_02625"/>
<dbReference type="EMBL" id="CP016027">
    <property type="protein sequence ID" value="ANJ66421.1"/>
    <property type="molecule type" value="Genomic_DNA"/>
</dbReference>
<sequence length="550" mass="59611">MFLLGISLALALFISVLSLTGSDEVLDRAIKFNQSTQIDIDLARTLAKATTTIKSDPINPDTGPLLKQVNEVVHANFKTAREGLTPGEAPKFAAALDETEKRWDSYFKKSMSLYDMASTDPASAIGMIESVYDAQFKPFQSSFKQTLDLGLKHAESLQADINSSIHRQRLMILLPLVIVMAVLMVLALAFILSLNRAVQGFQLHSDRLSDGDLTTRFQDARRDEVSLIGRAVNRFLNLFVETLNAVRHAVTKSDGVVAQLREIVDKTERNIVVQNQETTQMVTAVEQLTASFRRVADMSGQASETAAHGEGIVREGTCKGQETISALRSIDETVGQTGQLMTQLDATIHEVAQVTQAIQSISEQTTLLALNAAIEAARAGEQGRGFAVVASEVKQLSNRTKSLTISITETIGSVQVNTRNVLETLETVRLAVTRGVASGEATGELLADIDQAMHSVAGMLRDIAVSTDEQSAVTLDMTDRIERVSRGSELMRTQMSSVMSVMSQLEVASSTLHQHLGAFTLGHEDRSTGDGAHRSSSRESMTTGFIASGQ</sequence>
<evidence type="ECO:0000313" key="9">
    <source>
        <dbReference type="EMBL" id="ANJ66421.1"/>
    </source>
</evidence>
<keyword evidence="6" id="KW-1133">Transmembrane helix</keyword>
<evidence type="ECO:0000256" key="6">
    <source>
        <dbReference type="SAM" id="Phobius"/>
    </source>
</evidence>
<evidence type="ECO:0000256" key="4">
    <source>
        <dbReference type="PROSITE-ProRule" id="PRU00284"/>
    </source>
</evidence>
<keyword evidence="2 4" id="KW-0807">Transducer</keyword>
<dbReference type="Pfam" id="PF00672">
    <property type="entry name" value="HAMP"/>
    <property type="match status" value="1"/>
</dbReference>
<evidence type="ECO:0000256" key="1">
    <source>
        <dbReference type="ARBA" id="ARBA00004370"/>
    </source>
</evidence>
<evidence type="ECO:0000259" key="8">
    <source>
        <dbReference type="PROSITE" id="PS50885"/>
    </source>
</evidence>
<evidence type="ECO:0000259" key="7">
    <source>
        <dbReference type="PROSITE" id="PS50111"/>
    </source>
</evidence>
<dbReference type="InterPro" id="IPR003660">
    <property type="entry name" value="HAMP_dom"/>
</dbReference>
<dbReference type="SMART" id="SM00283">
    <property type="entry name" value="MA"/>
    <property type="match status" value="1"/>
</dbReference>
<dbReference type="Gene3D" id="1.10.287.950">
    <property type="entry name" value="Methyl-accepting chemotaxis protein"/>
    <property type="match status" value="1"/>
</dbReference>
<dbReference type="AlphaFoldDB" id="A0A191ZEW7"/>
<dbReference type="InterPro" id="IPR004089">
    <property type="entry name" value="MCPsignal_dom"/>
</dbReference>
<keyword evidence="10" id="KW-1185">Reference proteome</keyword>